<dbReference type="EMBL" id="JOJR01002613">
    <property type="protein sequence ID" value="RCN28447.1"/>
    <property type="molecule type" value="Genomic_DNA"/>
</dbReference>
<reference evidence="1 2" key="1">
    <citation type="submission" date="2014-10" db="EMBL/GenBank/DDBJ databases">
        <title>Draft genome of the hookworm Ancylostoma caninum.</title>
        <authorList>
            <person name="Mitreva M."/>
        </authorList>
    </citation>
    <scope>NUCLEOTIDE SEQUENCE [LARGE SCALE GENOMIC DNA]</scope>
    <source>
        <strain evidence="1 2">Baltimore</strain>
    </source>
</reference>
<keyword evidence="2" id="KW-1185">Reference proteome</keyword>
<evidence type="ECO:0000313" key="1">
    <source>
        <dbReference type="EMBL" id="RCN28447.1"/>
    </source>
</evidence>
<protein>
    <submittedName>
        <fullName evidence="1">Uncharacterized protein</fullName>
    </submittedName>
</protein>
<gene>
    <name evidence="1" type="ORF">ANCCAN_25808</name>
</gene>
<dbReference type="AlphaFoldDB" id="A0A368FE27"/>
<comment type="caution">
    <text evidence="1">The sequence shown here is derived from an EMBL/GenBank/DDBJ whole genome shotgun (WGS) entry which is preliminary data.</text>
</comment>
<dbReference type="Proteomes" id="UP000252519">
    <property type="component" value="Unassembled WGS sequence"/>
</dbReference>
<name>A0A368FE27_ANCCA</name>
<organism evidence="1 2">
    <name type="scientific">Ancylostoma caninum</name>
    <name type="common">Dog hookworm</name>
    <dbReference type="NCBI Taxonomy" id="29170"/>
    <lineage>
        <taxon>Eukaryota</taxon>
        <taxon>Metazoa</taxon>
        <taxon>Ecdysozoa</taxon>
        <taxon>Nematoda</taxon>
        <taxon>Chromadorea</taxon>
        <taxon>Rhabditida</taxon>
        <taxon>Rhabditina</taxon>
        <taxon>Rhabditomorpha</taxon>
        <taxon>Strongyloidea</taxon>
        <taxon>Ancylostomatidae</taxon>
        <taxon>Ancylostomatinae</taxon>
        <taxon>Ancylostoma</taxon>
    </lineage>
</organism>
<evidence type="ECO:0000313" key="2">
    <source>
        <dbReference type="Proteomes" id="UP000252519"/>
    </source>
</evidence>
<sequence length="53" mass="5924">MGQFDGRVVIVTGESRDPTPRISVHPMVLEGPLPNFLLAKVPCSQFVDEMKKR</sequence>
<proteinExistence type="predicted"/>
<accession>A0A368FE27</accession>